<dbReference type="AlphaFoldDB" id="A0ABD1F5K9"/>
<feature type="coiled-coil region" evidence="1">
    <location>
        <begin position="18"/>
        <end position="48"/>
    </location>
</feature>
<keyword evidence="3" id="KW-1185">Reference proteome</keyword>
<proteinExistence type="predicted"/>
<name>A0ABD1F5K9_HYPHA</name>
<sequence>MDNPGLSLFQGADLQLNNSNNIEEEEDLEDQLRRKEELQNLLQANLDDFNFEDSTINTSTNVSIVSAENLEQVYKEAITPHEQLKVLYDVKCREIQTLKDEYEKLKAEKNKEIELVKNQKLLMESELRQVQISLKNAENLLVGEKESYHTLEKKLREKESENEKFKELINDYENNLEAYKTEVTELTLKLSQNGLFNLDAKYNSEELKNSLQTKINHLENLLEENTKKLEICTNEKQSLQEEVQRIISDKAIIEEENNLILANFESAQQQCKDLISVIEMLKQENDHFKARLSESLQGNNCDESNRNAKESDSAGKLKRMLVDKSVELNTLKTQLRYYENDIKELIEYRQLKCDVWKKDFQKCDNRSHTKDLLLMQNELQNYKTLIDDKNRQILLLTSNNTDLKEKIEEMLLQTRNEIQNISSKYNMPKLQLMSKELEKAETAGKILTKKLEESEQRRLSLLQKLENQCKPTESEELLEELRKCRDDLKATAKLLDKEQDQNRMIAAELEYKKNELFQLKSELEHLKIEMRKYKNNKEEVSNDNSVNVKTDYEILREQLKNVMHYLEDNSKSKKSLGATLEIQEQMDKFLRNIEDKVVKKGIIEDQINLWKKMLEQIVEPDHDGVLEAQYSEKIQKLENQIADLQKLLLLSQRERDNKNMELQDTQKQIVNNEKLKISLEREIEQLKSVLQNRDDELASLKRLEQPETTRSKRVENLEIELKETKANLIEKKNALAIALKSIQQHEQENKETTKQNYKEIDRLKRENEKITEAIRQQEVSIVKDEFEVKLQQEVVNRELKLREELQKDFQKRLKEIETQYQKSFKGATDMCKKQKLQIEEQDKKFREYLKVILTECESCTVTLEKEKQELLKEMDLLKTEFNNYKTSALAKEKTYQTSLRMLEIDFQKINEKWKDYSKNIISRCLEIESMERKVRDKVIATDKYDQEIELLRKHMDAKLTKRHSRKDKS</sequence>
<protein>
    <submittedName>
        <fullName evidence="2">Uncharacterized protein</fullName>
    </submittedName>
</protein>
<evidence type="ECO:0000256" key="1">
    <source>
        <dbReference type="SAM" id="Coils"/>
    </source>
</evidence>
<feature type="coiled-coil region" evidence="1">
    <location>
        <begin position="860"/>
        <end position="887"/>
    </location>
</feature>
<gene>
    <name evidence="2" type="ORF">ABEB36_002397</name>
</gene>
<dbReference type="Proteomes" id="UP001566132">
    <property type="component" value="Unassembled WGS sequence"/>
</dbReference>
<evidence type="ECO:0000313" key="2">
    <source>
        <dbReference type="EMBL" id="KAL1512892.1"/>
    </source>
</evidence>
<keyword evidence="1" id="KW-0175">Coiled coil</keyword>
<feature type="coiled-coil region" evidence="1">
    <location>
        <begin position="88"/>
        <end position="284"/>
    </location>
</feature>
<dbReference type="EMBL" id="JBDJPC010000002">
    <property type="protein sequence ID" value="KAL1512892.1"/>
    <property type="molecule type" value="Genomic_DNA"/>
</dbReference>
<evidence type="ECO:0000313" key="3">
    <source>
        <dbReference type="Proteomes" id="UP001566132"/>
    </source>
</evidence>
<reference evidence="2 3" key="1">
    <citation type="submission" date="2024-05" db="EMBL/GenBank/DDBJ databases">
        <title>Genetic variation in Jamaican populations of the coffee berry borer (Hypothenemus hampei).</title>
        <authorList>
            <person name="Errbii M."/>
            <person name="Myrie A."/>
        </authorList>
    </citation>
    <scope>NUCLEOTIDE SEQUENCE [LARGE SCALE GENOMIC DNA]</scope>
    <source>
        <strain evidence="2">JA-Hopewell-2020-01-JO</strain>
        <tissue evidence="2">Whole body</tissue>
    </source>
</reference>
<feature type="coiled-coil region" evidence="1">
    <location>
        <begin position="372"/>
        <end position="543"/>
    </location>
</feature>
<comment type="caution">
    <text evidence="2">The sequence shown here is derived from an EMBL/GenBank/DDBJ whole genome shotgun (WGS) entry which is preliminary data.</text>
</comment>
<accession>A0ABD1F5K9</accession>
<feature type="coiled-coil region" evidence="1">
    <location>
        <begin position="627"/>
        <end position="780"/>
    </location>
</feature>
<organism evidence="2 3">
    <name type="scientific">Hypothenemus hampei</name>
    <name type="common">Coffee berry borer</name>
    <dbReference type="NCBI Taxonomy" id="57062"/>
    <lineage>
        <taxon>Eukaryota</taxon>
        <taxon>Metazoa</taxon>
        <taxon>Ecdysozoa</taxon>
        <taxon>Arthropoda</taxon>
        <taxon>Hexapoda</taxon>
        <taxon>Insecta</taxon>
        <taxon>Pterygota</taxon>
        <taxon>Neoptera</taxon>
        <taxon>Endopterygota</taxon>
        <taxon>Coleoptera</taxon>
        <taxon>Polyphaga</taxon>
        <taxon>Cucujiformia</taxon>
        <taxon>Curculionidae</taxon>
        <taxon>Scolytinae</taxon>
        <taxon>Hypothenemus</taxon>
    </lineage>
</organism>